<dbReference type="Proteomes" id="UP000887580">
    <property type="component" value="Unplaced"/>
</dbReference>
<evidence type="ECO:0000313" key="2">
    <source>
        <dbReference type="WBParaSite" id="PS1159_v2.g12769.t1"/>
    </source>
</evidence>
<accession>A0AC35F185</accession>
<evidence type="ECO:0000313" key="1">
    <source>
        <dbReference type="Proteomes" id="UP000887580"/>
    </source>
</evidence>
<dbReference type="WBParaSite" id="PS1159_v2.g12769.t1">
    <property type="protein sequence ID" value="PS1159_v2.g12769.t1"/>
    <property type="gene ID" value="PS1159_v2.g12769"/>
</dbReference>
<proteinExistence type="predicted"/>
<sequence length="117" mass="13572">MSEHLDFYLPMDLATRKLYHQWIRGMLASNTFLVLPDLFIHARTAALLSFNFLQFYPTSSILIVNAEKEKDGICAQLKAVGISLKFIHQIKDDKQFKKQFADGVADNDKYAWKKFIE</sequence>
<protein>
    <submittedName>
        <fullName evidence="2">Uncharacterized protein</fullName>
    </submittedName>
</protein>
<organism evidence="1 2">
    <name type="scientific">Panagrolaimus sp. PS1159</name>
    <dbReference type="NCBI Taxonomy" id="55785"/>
    <lineage>
        <taxon>Eukaryota</taxon>
        <taxon>Metazoa</taxon>
        <taxon>Ecdysozoa</taxon>
        <taxon>Nematoda</taxon>
        <taxon>Chromadorea</taxon>
        <taxon>Rhabditida</taxon>
        <taxon>Tylenchina</taxon>
        <taxon>Panagrolaimomorpha</taxon>
        <taxon>Panagrolaimoidea</taxon>
        <taxon>Panagrolaimidae</taxon>
        <taxon>Panagrolaimus</taxon>
    </lineage>
</organism>
<reference evidence="2" key="1">
    <citation type="submission" date="2022-11" db="UniProtKB">
        <authorList>
            <consortium name="WormBaseParasite"/>
        </authorList>
    </citation>
    <scope>IDENTIFICATION</scope>
</reference>
<name>A0AC35F185_9BILA</name>